<accession>A0A174DMR8</accession>
<evidence type="ECO:0008006" key="3">
    <source>
        <dbReference type="Google" id="ProtNLM"/>
    </source>
</evidence>
<organism evidence="1 2">
    <name type="scientific">Blautia obeum</name>
    <dbReference type="NCBI Taxonomy" id="40520"/>
    <lineage>
        <taxon>Bacteria</taxon>
        <taxon>Bacillati</taxon>
        <taxon>Bacillota</taxon>
        <taxon>Clostridia</taxon>
        <taxon>Lachnospirales</taxon>
        <taxon>Lachnospiraceae</taxon>
        <taxon>Blautia</taxon>
    </lineage>
</organism>
<dbReference type="RefSeq" id="WP_055053808.1">
    <property type="nucleotide sequence ID" value="NZ_CYZA01000014.1"/>
</dbReference>
<sequence length="131" mass="15041">MAEESEDEYDLLTVIMIRQGKEPEENGIFEYLNGIFDGDINRIQKYSHIKWSEPFQKEASKMTGFGDRIYEKGMRTGEQKGIQQGIQQGRHEGMILGALMSGKTPEEVAEMLNLPLEEIKKVQEQQMTANR</sequence>
<proteinExistence type="predicted"/>
<gene>
    <name evidence="1" type="ORF">ERS852395_02521</name>
</gene>
<dbReference type="AlphaFoldDB" id="A0A174DMR8"/>
<dbReference type="EMBL" id="CYZA01000014">
    <property type="protein sequence ID" value="CUO26734.1"/>
    <property type="molecule type" value="Genomic_DNA"/>
</dbReference>
<name>A0A174DMR8_9FIRM</name>
<dbReference type="Proteomes" id="UP000095447">
    <property type="component" value="Unassembled WGS sequence"/>
</dbReference>
<protein>
    <recommendedName>
        <fullName evidence="3">Flagellar assembly protein H</fullName>
    </recommendedName>
</protein>
<evidence type="ECO:0000313" key="2">
    <source>
        <dbReference type="Proteomes" id="UP000095447"/>
    </source>
</evidence>
<evidence type="ECO:0000313" key="1">
    <source>
        <dbReference type="EMBL" id="CUO26734.1"/>
    </source>
</evidence>
<reference evidence="1 2" key="1">
    <citation type="submission" date="2015-09" db="EMBL/GenBank/DDBJ databases">
        <authorList>
            <consortium name="Pathogen Informatics"/>
        </authorList>
    </citation>
    <scope>NUCLEOTIDE SEQUENCE [LARGE SCALE GENOMIC DNA]</scope>
    <source>
        <strain evidence="1 2">2789STDY5608838</strain>
    </source>
</reference>